<comment type="caution">
    <text evidence="1">The sequence shown here is derived from an EMBL/GenBank/DDBJ whole genome shotgun (WGS) entry which is preliminary data.</text>
</comment>
<evidence type="ECO:0000313" key="1">
    <source>
        <dbReference type="EMBL" id="GBN59084.1"/>
    </source>
</evidence>
<name>A0A4Y2Q6P3_ARAVE</name>
<proteinExistence type="predicted"/>
<gene>
    <name evidence="1" type="ORF">AVEN_257897_1</name>
</gene>
<keyword evidence="2" id="KW-1185">Reference proteome</keyword>
<sequence>MRFEPHKSLLCSDVTLLMRLEPHKFLLCCDVTLRMRFEPRSRGKSRSLFMNLSSLLGNQCLTKSSKIAISLLKINLFKSLSVSTRRSKDFGGNPAVCSKVFDPYVTEIHIGPNHRKSHFTFEDLSVQEPVGFRWQFCFLEKQSMRCLKVLGGNPEICSRIIDSYVVEIHAVKPNCLNSLLYSEDSCIQEPVHSRCRCSIPEKQSTV</sequence>
<organism evidence="1 2">
    <name type="scientific">Araneus ventricosus</name>
    <name type="common">Orbweaver spider</name>
    <name type="synonym">Epeira ventricosa</name>
    <dbReference type="NCBI Taxonomy" id="182803"/>
    <lineage>
        <taxon>Eukaryota</taxon>
        <taxon>Metazoa</taxon>
        <taxon>Ecdysozoa</taxon>
        <taxon>Arthropoda</taxon>
        <taxon>Chelicerata</taxon>
        <taxon>Arachnida</taxon>
        <taxon>Araneae</taxon>
        <taxon>Araneomorphae</taxon>
        <taxon>Entelegynae</taxon>
        <taxon>Araneoidea</taxon>
        <taxon>Araneidae</taxon>
        <taxon>Araneus</taxon>
    </lineage>
</organism>
<dbReference type="EMBL" id="BGPR01013064">
    <property type="protein sequence ID" value="GBN59084.1"/>
    <property type="molecule type" value="Genomic_DNA"/>
</dbReference>
<evidence type="ECO:0000313" key="2">
    <source>
        <dbReference type="Proteomes" id="UP000499080"/>
    </source>
</evidence>
<protein>
    <submittedName>
        <fullName evidence="1">Uncharacterized protein</fullName>
    </submittedName>
</protein>
<reference evidence="1 2" key="1">
    <citation type="journal article" date="2019" name="Sci. Rep.">
        <title>Orb-weaving spider Araneus ventricosus genome elucidates the spidroin gene catalogue.</title>
        <authorList>
            <person name="Kono N."/>
            <person name="Nakamura H."/>
            <person name="Ohtoshi R."/>
            <person name="Moran D.A.P."/>
            <person name="Shinohara A."/>
            <person name="Yoshida Y."/>
            <person name="Fujiwara M."/>
            <person name="Mori M."/>
            <person name="Tomita M."/>
            <person name="Arakawa K."/>
        </authorList>
    </citation>
    <scope>NUCLEOTIDE SEQUENCE [LARGE SCALE GENOMIC DNA]</scope>
</reference>
<dbReference type="AlphaFoldDB" id="A0A4Y2Q6P3"/>
<dbReference type="Proteomes" id="UP000499080">
    <property type="component" value="Unassembled WGS sequence"/>
</dbReference>
<accession>A0A4Y2Q6P3</accession>